<dbReference type="GO" id="GO:0043565">
    <property type="term" value="F:sequence-specific DNA binding"/>
    <property type="evidence" value="ECO:0007669"/>
    <property type="project" value="TreeGrafter"/>
</dbReference>
<proteinExistence type="predicted"/>
<keyword evidence="3" id="KW-0804">Transcription</keyword>
<dbReference type="GO" id="GO:0046983">
    <property type="term" value="F:protein dimerization activity"/>
    <property type="evidence" value="ECO:0007669"/>
    <property type="project" value="InterPro"/>
</dbReference>
<organism evidence="6 7">
    <name type="scientific">Ceratopteris richardii</name>
    <name type="common">Triangle waterfern</name>
    <dbReference type="NCBI Taxonomy" id="49495"/>
    <lineage>
        <taxon>Eukaryota</taxon>
        <taxon>Viridiplantae</taxon>
        <taxon>Streptophyta</taxon>
        <taxon>Embryophyta</taxon>
        <taxon>Tracheophyta</taxon>
        <taxon>Polypodiopsida</taxon>
        <taxon>Polypodiidae</taxon>
        <taxon>Polypodiales</taxon>
        <taxon>Pteridineae</taxon>
        <taxon>Pteridaceae</taxon>
        <taxon>Parkerioideae</taxon>
        <taxon>Ceratopteris</taxon>
    </lineage>
</organism>
<dbReference type="InterPro" id="IPR051358">
    <property type="entry name" value="TF_AMS/ICE1/BHLH6-like"/>
</dbReference>
<feature type="domain" description="BHLH" evidence="5">
    <location>
        <begin position="37"/>
        <end position="86"/>
    </location>
</feature>
<dbReference type="EMBL" id="CM035421">
    <property type="protein sequence ID" value="KAH7387139.1"/>
    <property type="molecule type" value="Genomic_DNA"/>
</dbReference>
<evidence type="ECO:0000259" key="5">
    <source>
        <dbReference type="PROSITE" id="PS50888"/>
    </source>
</evidence>
<dbReference type="GO" id="GO:0005634">
    <property type="term" value="C:nucleus"/>
    <property type="evidence" value="ECO:0007669"/>
    <property type="project" value="UniProtKB-SubCell"/>
</dbReference>
<dbReference type="Pfam" id="PF22754">
    <property type="entry name" value="bHLH-TF_ACT-like_plant"/>
    <property type="match status" value="1"/>
</dbReference>
<accession>A0A8T2SXA7</accession>
<dbReference type="InterPro" id="IPR054502">
    <property type="entry name" value="bHLH-TF_ACT-like_plant"/>
</dbReference>
<dbReference type="SMART" id="SM00353">
    <property type="entry name" value="HLH"/>
    <property type="match status" value="1"/>
</dbReference>
<dbReference type="Pfam" id="PF00010">
    <property type="entry name" value="HLH"/>
    <property type="match status" value="1"/>
</dbReference>
<dbReference type="PANTHER" id="PTHR31945">
    <property type="entry name" value="TRANSCRIPTION FACTOR SCREAM2-RELATED"/>
    <property type="match status" value="1"/>
</dbReference>
<evidence type="ECO:0000256" key="2">
    <source>
        <dbReference type="ARBA" id="ARBA00023015"/>
    </source>
</evidence>
<dbReference type="Proteomes" id="UP000825935">
    <property type="component" value="Chromosome 16"/>
</dbReference>
<dbReference type="EMBL" id="CM035421">
    <property type="protein sequence ID" value="KAH7387140.1"/>
    <property type="molecule type" value="Genomic_DNA"/>
</dbReference>
<evidence type="ECO:0000313" key="7">
    <source>
        <dbReference type="Proteomes" id="UP000825935"/>
    </source>
</evidence>
<dbReference type="PANTHER" id="PTHR31945:SF144">
    <property type="entry name" value="BHLH DOMAIN-CONTAINING PROTEIN"/>
    <property type="match status" value="1"/>
</dbReference>
<reference evidence="6" key="1">
    <citation type="submission" date="2021-08" db="EMBL/GenBank/DDBJ databases">
        <title>WGS assembly of Ceratopteris richardii.</title>
        <authorList>
            <person name="Marchant D.B."/>
            <person name="Chen G."/>
            <person name="Jenkins J."/>
            <person name="Shu S."/>
            <person name="Leebens-Mack J."/>
            <person name="Grimwood J."/>
            <person name="Schmutz J."/>
            <person name="Soltis P."/>
            <person name="Soltis D."/>
            <person name="Chen Z.-H."/>
        </authorList>
    </citation>
    <scope>NUCLEOTIDE SEQUENCE</scope>
    <source>
        <strain evidence="6">Whitten #5841</strain>
        <tissue evidence="6">Leaf</tissue>
    </source>
</reference>
<dbReference type="AlphaFoldDB" id="A0A8T2SXA7"/>
<evidence type="ECO:0000313" key="6">
    <source>
        <dbReference type="EMBL" id="KAH7387140.1"/>
    </source>
</evidence>
<dbReference type="CDD" id="cd02116">
    <property type="entry name" value="ACT"/>
    <property type="match status" value="1"/>
</dbReference>
<dbReference type="SUPFAM" id="SSF47459">
    <property type="entry name" value="HLH, helix-loop-helix DNA-binding domain"/>
    <property type="match status" value="1"/>
</dbReference>
<name>A0A8T2SXA7_CERRI</name>
<evidence type="ECO:0000256" key="1">
    <source>
        <dbReference type="ARBA" id="ARBA00004123"/>
    </source>
</evidence>
<sequence length="224" mass="25679">MDIQLSDTQHDAYKQFESSDNSDIMDDMDGVLRRRKAPTSKNLMSERKRRKKLNERLYALRALVPNISKMDKASIVSDAIVHVRELQDNVNKVKAEISELESQKEHRVTLSGTRLEGSRCKDSMTVHEKISKQKHQLIKLEVSQMENHIYHLRIHCKKSPGVLVQLTRALEALKVDILNANLSSVDHHILNTVVVELRNTPSMQAEELRNMALGTIQKYGFLLC</sequence>
<comment type="subcellular location">
    <subcellularLocation>
        <location evidence="1">Nucleus</location>
    </subcellularLocation>
</comment>
<dbReference type="SUPFAM" id="SSF55021">
    <property type="entry name" value="ACT-like"/>
    <property type="match status" value="1"/>
</dbReference>
<comment type="caution">
    <text evidence="6">The sequence shown here is derived from an EMBL/GenBank/DDBJ whole genome shotgun (WGS) entry which is preliminary data.</text>
</comment>
<dbReference type="OrthoDB" id="623055at2759"/>
<dbReference type="GO" id="GO:0003700">
    <property type="term" value="F:DNA-binding transcription factor activity"/>
    <property type="evidence" value="ECO:0007669"/>
    <property type="project" value="TreeGrafter"/>
</dbReference>
<keyword evidence="7" id="KW-1185">Reference proteome</keyword>
<dbReference type="OMA" id="GCLMHTV"/>
<keyword evidence="2" id="KW-0805">Transcription regulation</keyword>
<dbReference type="InterPro" id="IPR011598">
    <property type="entry name" value="bHLH_dom"/>
</dbReference>
<protein>
    <recommendedName>
        <fullName evidence="5">BHLH domain-containing protein</fullName>
    </recommendedName>
</protein>
<dbReference type="InterPro" id="IPR045865">
    <property type="entry name" value="ACT-like_dom_sf"/>
</dbReference>
<dbReference type="Gene3D" id="4.10.280.10">
    <property type="entry name" value="Helix-loop-helix DNA-binding domain"/>
    <property type="match status" value="1"/>
</dbReference>
<dbReference type="PROSITE" id="PS50888">
    <property type="entry name" value="BHLH"/>
    <property type="match status" value="1"/>
</dbReference>
<evidence type="ECO:0000256" key="4">
    <source>
        <dbReference type="ARBA" id="ARBA00023242"/>
    </source>
</evidence>
<dbReference type="InterPro" id="IPR036638">
    <property type="entry name" value="HLH_DNA-bd_sf"/>
</dbReference>
<evidence type="ECO:0000256" key="3">
    <source>
        <dbReference type="ARBA" id="ARBA00023163"/>
    </source>
</evidence>
<gene>
    <name evidence="6" type="ORF">KP509_16G007500</name>
</gene>
<keyword evidence="4" id="KW-0539">Nucleus</keyword>